<dbReference type="AlphaFoldDB" id="A0AAI9U8R2"/>
<dbReference type="Proteomes" id="UP001239795">
    <property type="component" value="Unassembled WGS sequence"/>
</dbReference>
<accession>A0AAI9U8R2</accession>
<comment type="caution">
    <text evidence="1">The sequence shown here is derived from an EMBL/GenBank/DDBJ whole genome shotgun (WGS) entry which is preliminary data.</text>
</comment>
<sequence length="147" mass="15796">MPTYAATLPLDAVMVAAQSQKTVRAALTEPVLAPVEGKGCLYRALSCIAATSQAKLTERFATTSIPLGVHLDVVVVAGMRNLSNALLVLLLRRYAAEGVLREVVEDLMRSTTVETAELKGRGSTEGWVVTPPESTGRVRVLEMLRTM</sequence>
<name>A0AAI9U8R2_9PEZI</name>
<protein>
    <submittedName>
        <fullName evidence="1">Uncharacterized protein</fullName>
    </submittedName>
</protein>
<proteinExistence type="predicted"/>
<keyword evidence="2" id="KW-1185">Reference proteome</keyword>
<gene>
    <name evidence="1" type="ORF">CMEL01_06464</name>
</gene>
<evidence type="ECO:0000313" key="1">
    <source>
        <dbReference type="EMBL" id="KAK1451890.1"/>
    </source>
</evidence>
<organism evidence="1 2">
    <name type="scientific">Colletotrichum melonis</name>
    <dbReference type="NCBI Taxonomy" id="1209925"/>
    <lineage>
        <taxon>Eukaryota</taxon>
        <taxon>Fungi</taxon>
        <taxon>Dikarya</taxon>
        <taxon>Ascomycota</taxon>
        <taxon>Pezizomycotina</taxon>
        <taxon>Sordariomycetes</taxon>
        <taxon>Hypocreomycetidae</taxon>
        <taxon>Glomerellales</taxon>
        <taxon>Glomerellaceae</taxon>
        <taxon>Colletotrichum</taxon>
        <taxon>Colletotrichum acutatum species complex</taxon>
    </lineage>
</organism>
<reference evidence="1 2" key="1">
    <citation type="submission" date="2016-10" db="EMBL/GenBank/DDBJ databases">
        <title>The genome sequence of Colletotrichum fioriniae PJ7.</title>
        <authorList>
            <person name="Baroncelli R."/>
        </authorList>
    </citation>
    <scope>NUCLEOTIDE SEQUENCE [LARGE SCALE GENOMIC DNA]</scope>
    <source>
        <strain evidence="1">Col 31</strain>
    </source>
</reference>
<evidence type="ECO:0000313" key="2">
    <source>
        <dbReference type="Proteomes" id="UP001239795"/>
    </source>
</evidence>
<dbReference type="EMBL" id="MLGG01000046">
    <property type="protein sequence ID" value="KAK1451890.1"/>
    <property type="molecule type" value="Genomic_DNA"/>
</dbReference>